<dbReference type="EMBL" id="CP023693">
    <property type="protein sequence ID" value="QEV31569.1"/>
    <property type="molecule type" value="Genomic_DNA"/>
</dbReference>
<accession>A0AAV4KHB3</accession>
<dbReference type="EMBL" id="BMSJ01000004">
    <property type="protein sequence ID" value="GGR22525.1"/>
    <property type="molecule type" value="Genomic_DNA"/>
</dbReference>
<gene>
    <name evidence="3" type="ORF">CP977_04830</name>
    <name evidence="2" type="ORF">GCM10010497_25810</name>
</gene>
<evidence type="ECO:0000313" key="5">
    <source>
        <dbReference type="Proteomes" id="UP000642014"/>
    </source>
</evidence>
<proteinExistence type="predicted"/>
<dbReference type="Proteomes" id="UP000642014">
    <property type="component" value="Unassembled WGS sequence"/>
</dbReference>
<organism evidence="2 5">
    <name type="scientific">Streptomyces cinereoruber</name>
    <dbReference type="NCBI Taxonomy" id="67260"/>
    <lineage>
        <taxon>Bacteria</taxon>
        <taxon>Bacillati</taxon>
        <taxon>Actinomycetota</taxon>
        <taxon>Actinomycetes</taxon>
        <taxon>Kitasatosporales</taxon>
        <taxon>Streptomycetaceae</taxon>
        <taxon>Streptomyces</taxon>
    </lineage>
</organism>
<evidence type="ECO:0000313" key="3">
    <source>
        <dbReference type="EMBL" id="QEV31569.1"/>
    </source>
</evidence>
<sequence>MRAAPAAQGRFRPRRGGRFLAPVAAVLLLVPACQGSEGSRKDREPDPASIQWVRVPQEDTSYVFHGLQPLQVTATSTEFLVLGIPYRRTGGLYGSRDGRTWYETGPEAAFVDRVAATADGATLAGTVPNADTVVPAVWRSTGRGKWGPAEILAGGGPSDEVLGLARGPRGTVVVAHDGGPFGEEEPSDDSYRGESLRLWTAADGGSFGRPHVVPCPARPALEPQVSVLADAHGFVVSAQCTDDAFESKRVVLTSADGTAWKSRPELFRGELNGAGATGPRGSVLISHPESSDEEPGVYVSTFWSRGGEETWTAGEPMDVGRLPDRGVTPRKLQSVNGVSAVTGGYVASGRSLDALHGQPVGALWTSADGRRWTKAPTGKNLFHEVYDLYGAAELDGTVIALGVGAAPDSSEEPAPTRLWIGRYGARPALGRPSGLAPFVGTWTWSHGSIVIDPEGRFTYRWRLYRDCATEPAPCDNGPEWGGKATGKLAPDASGRLRGRLETTNRPDEEGYRENAAVELRREPYEAIRMTVAGRPHGIFCSGGEADSRCVVSHG</sequence>
<dbReference type="GeneID" id="95453090"/>
<evidence type="ECO:0000313" key="2">
    <source>
        <dbReference type="EMBL" id="GGR22525.1"/>
    </source>
</evidence>
<reference evidence="2 5" key="1">
    <citation type="journal article" date="2014" name="Int. J. Syst. Evol. Microbiol.">
        <title>Complete genome sequence of Corynebacterium casei LMG S-19264T (=DSM 44701T), isolated from a smear-ripened cheese.</title>
        <authorList>
            <consortium name="US DOE Joint Genome Institute (JGI-PGF)"/>
            <person name="Walter F."/>
            <person name="Albersmeier A."/>
            <person name="Kalinowski J."/>
            <person name="Ruckert C."/>
        </authorList>
    </citation>
    <scope>NUCLEOTIDE SEQUENCE [LARGE SCALE GENOMIC DNA]</scope>
    <source>
        <strain evidence="2 5">JCM 4205</strain>
    </source>
</reference>
<dbReference type="Proteomes" id="UP000326029">
    <property type="component" value="Chromosome"/>
</dbReference>
<protein>
    <recommendedName>
        <fullName evidence="6">Exo-alpha-sialidase</fullName>
    </recommendedName>
</protein>
<reference evidence="2" key="3">
    <citation type="submission" date="2023-08" db="EMBL/GenBank/DDBJ databases">
        <authorList>
            <person name="Sun Q."/>
            <person name="Ohkuma M."/>
        </authorList>
    </citation>
    <scope>NUCLEOTIDE SEQUENCE</scope>
    <source>
        <strain evidence="2">JCM 4205</strain>
    </source>
</reference>
<dbReference type="RefSeq" id="WP_152369676.1">
    <property type="nucleotide sequence ID" value="NZ_BMSJ01000004.1"/>
</dbReference>
<feature type="compositionally biased region" description="Basic and acidic residues" evidence="1">
    <location>
        <begin position="498"/>
        <end position="512"/>
    </location>
</feature>
<keyword evidence="4" id="KW-1185">Reference proteome</keyword>
<evidence type="ECO:0000256" key="1">
    <source>
        <dbReference type="SAM" id="MobiDB-lite"/>
    </source>
</evidence>
<dbReference type="AlphaFoldDB" id="A0AAV4KHB3"/>
<evidence type="ECO:0000313" key="4">
    <source>
        <dbReference type="Proteomes" id="UP000326029"/>
    </source>
</evidence>
<reference evidence="3 4" key="2">
    <citation type="submission" date="2017-09" db="EMBL/GenBank/DDBJ databases">
        <authorList>
            <person name="Lee N."/>
            <person name="Cho B.-K."/>
        </authorList>
    </citation>
    <scope>NUCLEOTIDE SEQUENCE [LARGE SCALE GENOMIC DNA]</scope>
    <source>
        <strain evidence="3 4">ATCC 19740</strain>
    </source>
</reference>
<feature type="region of interest" description="Disordered" evidence="1">
    <location>
        <begin position="477"/>
        <end position="513"/>
    </location>
</feature>
<name>A0AAV4KHB3_9ACTN</name>
<evidence type="ECO:0008006" key="6">
    <source>
        <dbReference type="Google" id="ProtNLM"/>
    </source>
</evidence>